<dbReference type="Proteomes" id="UP001157091">
    <property type="component" value="Unassembled WGS sequence"/>
</dbReference>
<accession>A0ABQ6I4Z3</accession>
<reference evidence="2" key="1">
    <citation type="journal article" date="2019" name="Int. J. Syst. Evol. Microbiol.">
        <title>The Global Catalogue of Microorganisms (GCM) 10K type strain sequencing project: providing services to taxonomists for standard genome sequencing and annotation.</title>
        <authorList>
            <consortium name="The Broad Institute Genomics Platform"/>
            <consortium name="The Broad Institute Genome Sequencing Center for Infectious Disease"/>
            <person name="Wu L."/>
            <person name="Ma J."/>
        </authorList>
    </citation>
    <scope>NUCLEOTIDE SEQUENCE [LARGE SCALE GENOMIC DNA]</scope>
    <source>
        <strain evidence="2">NBRC 106348</strain>
    </source>
</reference>
<sequence length="195" mass="21878">MRDVEAIEQVVVKERQYRVRHADRELAGCYWEDATVTTSWQTGPVSTFVGRQPAEMGDGLPIVGRSSTPLVHLRTATRAYVELPTICDYWEIVNGTEAVLESFMRLIYRVERRGGVWTIANMLSMYESDKLAPAVPGTDLRIDPADLEGLRHPYRFLAYTRLAAGGQIGQDLLGIDRPDDIARVYADAEAWCADS</sequence>
<evidence type="ECO:0008006" key="3">
    <source>
        <dbReference type="Google" id="ProtNLM"/>
    </source>
</evidence>
<protein>
    <recommendedName>
        <fullName evidence="3">SnoaL-like domain-containing protein</fullName>
    </recommendedName>
</protein>
<dbReference type="InterPro" id="IPR032710">
    <property type="entry name" value="NTF2-like_dom_sf"/>
</dbReference>
<keyword evidence="2" id="KW-1185">Reference proteome</keyword>
<proteinExistence type="predicted"/>
<evidence type="ECO:0000313" key="1">
    <source>
        <dbReference type="EMBL" id="GMA25731.1"/>
    </source>
</evidence>
<dbReference type="EMBL" id="BSUK01000001">
    <property type="protein sequence ID" value="GMA25731.1"/>
    <property type="molecule type" value="Genomic_DNA"/>
</dbReference>
<dbReference type="RefSeq" id="WP_284294241.1">
    <property type="nucleotide sequence ID" value="NZ_BSUK01000001.1"/>
</dbReference>
<name>A0ABQ6I4Z3_9MICO</name>
<evidence type="ECO:0000313" key="2">
    <source>
        <dbReference type="Proteomes" id="UP001157091"/>
    </source>
</evidence>
<gene>
    <name evidence="1" type="ORF">GCM10025864_34900</name>
</gene>
<organism evidence="1 2">
    <name type="scientific">Luteimicrobium album</name>
    <dbReference type="NCBI Taxonomy" id="1054550"/>
    <lineage>
        <taxon>Bacteria</taxon>
        <taxon>Bacillati</taxon>
        <taxon>Actinomycetota</taxon>
        <taxon>Actinomycetes</taxon>
        <taxon>Micrococcales</taxon>
        <taxon>Luteimicrobium</taxon>
    </lineage>
</organism>
<comment type="caution">
    <text evidence="1">The sequence shown here is derived from an EMBL/GenBank/DDBJ whole genome shotgun (WGS) entry which is preliminary data.</text>
</comment>
<dbReference type="SUPFAM" id="SSF54427">
    <property type="entry name" value="NTF2-like"/>
    <property type="match status" value="1"/>
</dbReference>